<name>A0A173YTS8_9FIRM</name>
<feature type="domain" description="Thoeris protein ThsB TIR-like" evidence="1">
    <location>
        <begin position="11"/>
        <end position="107"/>
    </location>
</feature>
<dbReference type="AlphaFoldDB" id="A0A173YTS8"/>
<sequence length="186" mass="21678">MNLKSVRRTVFISYYHGDQELVNKFVKDFEDVFIAKTVGVKDGDFDFDSDNPEYIMRRIREEKLGESTVTIVLVGSCTHSRRYVDWEIKASLQQGKTLPNGLIAINLPYMGKIGNLPQRLKKNVIRDNQGNDVGYARYYTYPLKKEDLRNWIEDAYLARTTRADLINNPHEMMHYNAKCNTHNITH</sequence>
<evidence type="ECO:0000259" key="1">
    <source>
        <dbReference type="Pfam" id="PF08937"/>
    </source>
</evidence>
<dbReference type="SUPFAM" id="SSF52200">
    <property type="entry name" value="Toll/Interleukin receptor TIR domain"/>
    <property type="match status" value="1"/>
</dbReference>
<dbReference type="RefSeq" id="WP_055052869.1">
    <property type="nucleotide sequence ID" value="NZ_CYZA01000004.1"/>
</dbReference>
<dbReference type="Gene3D" id="3.40.50.11200">
    <property type="match status" value="1"/>
</dbReference>
<dbReference type="Pfam" id="PF08937">
    <property type="entry name" value="ThsB_TIR"/>
    <property type="match status" value="1"/>
</dbReference>
<proteinExistence type="predicted"/>
<dbReference type="InterPro" id="IPR035897">
    <property type="entry name" value="Toll_tir_struct_dom_sf"/>
</dbReference>
<dbReference type="Proteomes" id="UP000095447">
    <property type="component" value="Unassembled WGS sequence"/>
</dbReference>
<protein>
    <submittedName>
        <fullName evidence="2">MTH538 TIR-like domain (DUF1863)</fullName>
    </submittedName>
</protein>
<evidence type="ECO:0000313" key="2">
    <source>
        <dbReference type="EMBL" id="CUN67324.1"/>
    </source>
</evidence>
<reference evidence="2 3" key="1">
    <citation type="submission" date="2015-09" db="EMBL/GenBank/DDBJ databases">
        <authorList>
            <consortium name="Pathogen Informatics"/>
        </authorList>
    </citation>
    <scope>NUCLEOTIDE SEQUENCE [LARGE SCALE GENOMIC DNA]</scope>
    <source>
        <strain evidence="2 3">2789STDY5608838</strain>
    </source>
</reference>
<evidence type="ECO:0000313" key="3">
    <source>
        <dbReference type="Proteomes" id="UP000095447"/>
    </source>
</evidence>
<gene>
    <name evidence="2" type="ORF">ERS852395_00990</name>
</gene>
<dbReference type="InterPro" id="IPR015032">
    <property type="entry name" value="ThsB__TIR-like_domain"/>
</dbReference>
<accession>A0A173YTS8</accession>
<organism evidence="2 3">
    <name type="scientific">Blautia obeum</name>
    <dbReference type="NCBI Taxonomy" id="40520"/>
    <lineage>
        <taxon>Bacteria</taxon>
        <taxon>Bacillati</taxon>
        <taxon>Bacillota</taxon>
        <taxon>Clostridia</taxon>
        <taxon>Lachnospirales</taxon>
        <taxon>Lachnospiraceae</taxon>
        <taxon>Blautia</taxon>
    </lineage>
</organism>
<dbReference type="EMBL" id="CYZA01000004">
    <property type="protein sequence ID" value="CUN67324.1"/>
    <property type="molecule type" value="Genomic_DNA"/>
</dbReference>